<dbReference type="AlphaFoldDB" id="A0A8J1Y7E2"/>
<organism evidence="1 2">
    <name type="scientific">Owenia fusiformis</name>
    <name type="common">Polychaete worm</name>
    <dbReference type="NCBI Taxonomy" id="6347"/>
    <lineage>
        <taxon>Eukaryota</taxon>
        <taxon>Metazoa</taxon>
        <taxon>Spiralia</taxon>
        <taxon>Lophotrochozoa</taxon>
        <taxon>Annelida</taxon>
        <taxon>Polychaeta</taxon>
        <taxon>Sedentaria</taxon>
        <taxon>Canalipalpata</taxon>
        <taxon>Sabellida</taxon>
        <taxon>Oweniida</taxon>
        <taxon>Oweniidae</taxon>
        <taxon>Owenia</taxon>
    </lineage>
</organism>
<protein>
    <submittedName>
        <fullName evidence="1">Uncharacterized protein</fullName>
    </submittedName>
</protein>
<accession>A0A8J1Y7E2</accession>
<keyword evidence="2" id="KW-1185">Reference proteome</keyword>
<gene>
    <name evidence="1" type="ORF">OFUS_LOCUS7061</name>
</gene>
<dbReference type="InterPro" id="IPR029063">
    <property type="entry name" value="SAM-dependent_MTases_sf"/>
</dbReference>
<dbReference type="CDD" id="cd02440">
    <property type="entry name" value="AdoMet_MTases"/>
    <property type="match status" value="1"/>
</dbReference>
<dbReference type="OrthoDB" id="199041at2759"/>
<evidence type="ECO:0000313" key="2">
    <source>
        <dbReference type="Proteomes" id="UP000749559"/>
    </source>
</evidence>
<dbReference type="Pfam" id="PF05219">
    <property type="entry name" value="DREV"/>
    <property type="match status" value="1"/>
</dbReference>
<proteinExistence type="predicted"/>
<sequence>MKIIRRDISIPILATFLISIDCFVAQSMTSSFRPGSRLARKLLEKYEADQVHRNTDHASWYHVNLKKIPEELCSSFIQSHQDEETSNFLEHCFDKSEWIFTQFYHSLMKSILGWFMTQTSINGFLERGSMFVFSTSQFDNLLGLDPLWKSYKLLDLGAGDGKVTERIAHHFNETFATEASKPMTWRLKEKGYKILEIDEWADGKHTYDVITCLNLLDRIAQPITLLQEMHRVLAPDTGRLVVAVVLPFKPYVEFGSEDNRQIETVSISGRTFEEQITSLINDIFLPAGFQLLKFTRLPYLCEGDMEQSFYVLHDAVFVLKRS</sequence>
<dbReference type="Gene3D" id="3.40.50.150">
    <property type="entry name" value="Vaccinia Virus protein VP39"/>
    <property type="match status" value="1"/>
</dbReference>
<dbReference type="EMBL" id="CAIIXF020000003">
    <property type="protein sequence ID" value="CAH1780361.1"/>
    <property type="molecule type" value="Genomic_DNA"/>
</dbReference>
<dbReference type="GO" id="GO:0106370">
    <property type="term" value="F:protein-L-histidine N-pros-methyltransferase activity"/>
    <property type="evidence" value="ECO:0007669"/>
    <property type="project" value="InterPro"/>
</dbReference>
<name>A0A8J1Y7E2_OWEFU</name>
<evidence type="ECO:0000313" key="1">
    <source>
        <dbReference type="EMBL" id="CAH1780361.1"/>
    </source>
</evidence>
<reference evidence="1" key="1">
    <citation type="submission" date="2022-03" db="EMBL/GenBank/DDBJ databases">
        <authorList>
            <person name="Martin C."/>
        </authorList>
    </citation>
    <scope>NUCLEOTIDE SEQUENCE</scope>
</reference>
<dbReference type="PANTHER" id="PTHR12890">
    <property type="entry name" value="DREV PROTEIN"/>
    <property type="match status" value="1"/>
</dbReference>
<dbReference type="PANTHER" id="PTHR12890:SF0">
    <property type="entry name" value="PROTEIN-L-HISTIDINE N-PROS-METHYLTRANSFERASE"/>
    <property type="match status" value="1"/>
</dbReference>
<dbReference type="SUPFAM" id="SSF53335">
    <property type="entry name" value="S-adenosyl-L-methionine-dependent methyltransferases"/>
    <property type="match status" value="1"/>
</dbReference>
<comment type="caution">
    <text evidence="1">The sequence shown here is derived from an EMBL/GenBank/DDBJ whole genome shotgun (WGS) entry which is preliminary data.</text>
</comment>
<dbReference type="Proteomes" id="UP000749559">
    <property type="component" value="Unassembled WGS sequence"/>
</dbReference>
<dbReference type="InterPro" id="IPR007884">
    <property type="entry name" value="METL9"/>
</dbReference>